<sequence>MKSEFCLIYINHFIIIQLGGSMKRHIFYIVTPFIFISVYAARPMTSLFANELDATMFEIGMITTCYSITPLIIAIFAGRYIDRYGERIPIFLGSLGLFISLCLPYFFPSVHILFISQLILGGSQLLATLAVQNAVARSTTYKNRDRSVGTFSLFSSAGMLIGPIIGGYSTEHFGFQLSFLILSFVLFVPMALSFFISKSSRTSSMSNIEKSTSMKELFRIPGLSRVVFVSMLILSALDIFYVYFPLYAQSIGLNFSQIGLLLGALAAANVFVRIFMPKLVMMFGRVTVLWIFMMMGAISFGMIPFLHEFSLLFAASFLLGAGLGITQPLTIVLLYNISPPDQTGEILGIRLASNRLGQMIVPFVFANLSTLFGLGPILFIKAIVLAAGALTARGIIDRVNQEEISEGRVKIP</sequence>
<evidence type="ECO:0000256" key="4">
    <source>
        <dbReference type="ARBA" id="ARBA00022989"/>
    </source>
</evidence>
<feature type="transmembrane region" description="Helical" evidence="6">
    <location>
        <begin position="217"/>
        <end position="243"/>
    </location>
</feature>
<dbReference type="PRINTS" id="PR01035">
    <property type="entry name" value="TCRTETA"/>
</dbReference>
<dbReference type="Pfam" id="PF07690">
    <property type="entry name" value="MFS_1"/>
    <property type="match status" value="1"/>
</dbReference>
<dbReference type="PANTHER" id="PTHR23531">
    <property type="entry name" value="QUINOLENE RESISTANCE PROTEIN NORA"/>
    <property type="match status" value="1"/>
</dbReference>
<evidence type="ECO:0000256" key="6">
    <source>
        <dbReference type="SAM" id="Phobius"/>
    </source>
</evidence>
<feature type="transmembrane region" description="Helical" evidence="6">
    <location>
        <begin position="175"/>
        <end position="196"/>
    </location>
</feature>
<gene>
    <name evidence="8" type="ORF">R4Z09_01430</name>
</gene>
<protein>
    <submittedName>
        <fullName evidence="8">MFS transporter</fullName>
    </submittedName>
</protein>
<reference evidence="8 9" key="1">
    <citation type="submission" date="2023-10" db="EMBL/GenBank/DDBJ databases">
        <title>Niallia locisalis sp.nov. isolated from a salt pond sample.</title>
        <authorList>
            <person name="Li X.-J."/>
            <person name="Dong L."/>
        </authorList>
    </citation>
    <scope>NUCLEOTIDE SEQUENCE [LARGE SCALE GENOMIC DNA]</scope>
    <source>
        <strain evidence="8 9">DSM 29761</strain>
    </source>
</reference>
<accession>A0ABZ2CD95</accession>
<dbReference type="InterPro" id="IPR052714">
    <property type="entry name" value="MFS_Exporter"/>
</dbReference>
<dbReference type="InterPro" id="IPR020846">
    <property type="entry name" value="MFS_dom"/>
</dbReference>
<keyword evidence="2" id="KW-0813">Transport</keyword>
<dbReference type="PANTHER" id="PTHR23531:SF1">
    <property type="entry name" value="QUINOLENE RESISTANCE PROTEIN NORA"/>
    <property type="match status" value="1"/>
</dbReference>
<keyword evidence="9" id="KW-1185">Reference proteome</keyword>
<feature type="transmembrane region" description="Helical" evidence="6">
    <location>
        <begin position="312"/>
        <end position="335"/>
    </location>
</feature>
<name>A0ABZ2CD95_9BACI</name>
<evidence type="ECO:0000313" key="9">
    <source>
        <dbReference type="Proteomes" id="UP001357223"/>
    </source>
</evidence>
<dbReference type="Proteomes" id="UP001357223">
    <property type="component" value="Chromosome"/>
</dbReference>
<dbReference type="EMBL" id="CP137640">
    <property type="protein sequence ID" value="WVX81737.1"/>
    <property type="molecule type" value="Genomic_DNA"/>
</dbReference>
<evidence type="ECO:0000313" key="8">
    <source>
        <dbReference type="EMBL" id="WVX81737.1"/>
    </source>
</evidence>
<evidence type="ECO:0000256" key="5">
    <source>
        <dbReference type="ARBA" id="ARBA00023136"/>
    </source>
</evidence>
<feature type="transmembrane region" description="Helical" evidence="6">
    <location>
        <begin position="356"/>
        <end position="372"/>
    </location>
</feature>
<feature type="transmembrane region" description="Helical" evidence="6">
    <location>
        <begin position="288"/>
        <end position="306"/>
    </location>
</feature>
<dbReference type="Gene3D" id="1.20.1250.20">
    <property type="entry name" value="MFS general substrate transporter like domains"/>
    <property type="match status" value="1"/>
</dbReference>
<organism evidence="8 9">
    <name type="scientific">Niallia oryzisoli</name>
    <dbReference type="NCBI Taxonomy" id="1737571"/>
    <lineage>
        <taxon>Bacteria</taxon>
        <taxon>Bacillati</taxon>
        <taxon>Bacillota</taxon>
        <taxon>Bacilli</taxon>
        <taxon>Bacillales</taxon>
        <taxon>Bacillaceae</taxon>
        <taxon>Niallia</taxon>
    </lineage>
</organism>
<dbReference type="CDD" id="cd17325">
    <property type="entry name" value="MFS_MdtG_SLC18_like"/>
    <property type="match status" value="1"/>
</dbReference>
<dbReference type="InterPro" id="IPR036259">
    <property type="entry name" value="MFS_trans_sf"/>
</dbReference>
<dbReference type="SUPFAM" id="SSF103473">
    <property type="entry name" value="MFS general substrate transporter"/>
    <property type="match status" value="1"/>
</dbReference>
<feature type="transmembrane region" description="Helical" evidence="6">
    <location>
        <begin position="54"/>
        <end position="76"/>
    </location>
</feature>
<evidence type="ECO:0000259" key="7">
    <source>
        <dbReference type="PROSITE" id="PS50850"/>
    </source>
</evidence>
<dbReference type="PROSITE" id="PS50850">
    <property type="entry name" value="MFS"/>
    <property type="match status" value="1"/>
</dbReference>
<keyword evidence="3 6" id="KW-0812">Transmembrane</keyword>
<feature type="domain" description="Major facilitator superfamily (MFS) profile" evidence="7">
    <location>
        <begin position="12"/>
        <end position="400"/>
    </location>
</feature>
<feature type="transmembrane region" description="Helical" evidence="6">
    <location>
        <begin position="255"/>
        <end position="276"/>
    </location>
</feature>
<comment type="subcellular location">
    <subcellularLocation>
        <location evidence="1">Cell membrane</location>
        <topology evidence="1">Multi-pass membrane protein</topology>
    </subcellularLocation>
</comment>
<evidence type="ECO:0000256" key="1">
    <source>
        <dbReference type="ARBA" id="ARBA00004651"/>
    </source>
</evidence>
<feature type="transmembrane region" description="Helical" evidence="6">
    <location>
        <begin position="113"/>
        <end position="136"/>
    </location>
</feature>
<feature type="transmembrane region" description="Helical" evidence="6">
    <location>
        <begin position="88"/>
        <end position="107"/>
    </location>
</feature>
<proteinExistence type="predicted"/>
<evidence type="ECO:0000256" key="3">
    <source>
        <dbReference type="ARBA" id="ARBA00022692"/>
    </source>
</evidence>
<dbReference type="InterPro" id="IPR011701">
    <property type="entry name" value="MFS"/>
</dbReference>
<feature type="transmembrane region" description="Helical" evidence="6">
    <location>
        <begin position="25"/>
        <end position="42"/>
    </location>
</feature>
<evidence type="ECO:0000256" key="2">
    <source>
        <dbReference type="ARBA" id="ARBA00022448"/>
    </source>
</evidence>
<keyword evidence="5 6" id="KW-0472">Membrane</keyword>
<feature type="transmembrane region" description="Helical" evidence="6">
    <location>
        <begin position="148"/>
        <end position="169"/>
    </location>
</feature>
<keyword evidence="4 6" id="KW-1133">Transmembrane helix</keyword>
<dbReference type="InterPro" id="IPR001958">
    <property type="entry name" value="Tet-R_TetA/multi-R_MdtG-like"/>
</dbReference>